<feature type="domain" description="Rad50/SbcC-type AAA" evidence="1">
    <location>
        <begin position="8"/>
        <end position="54"/>
    </location>
</feature>
<dbReference type="Pfam" id="PF13476">
    <property type="entry name" value="AAA_23"/>
    <property type="match status" value="1"/>
</dbReference>
<evidence type="ECO:0000259" key="1">
    <source>
        <dbReference type="Pfam" id="PF13476"/>
    </source>
</evidence>
<dbReference type="AlphaFoldDB" id="A0A953LLP4"/>
<dbReference type="SUPFAM" id="SSF52540">
    <property type="entry name" value="P-loop containing nucleoside triphosphate hydrolases"/>
    <property type="match status" value="1"/>
</dbReference>
<dbReference type="InterPro" id="IPR038729">
    <property type="entry name" value="Rad50/SbcC_AAA"/>
</dbReference>
<feature type="non-terminal residue" evidence="2">
    <location>
        <position position="56"/>
    </location>
</feature>
<protein>
    <recommendedName>
        <fullName evidence="1">Rad50/SbcC-type AAA domain-containing protein</fullName>
    </recommendedName>
</protein>
<sequence length="56" mass="5738">MAGVIWHSVSLTGFGPYARKVTYTFPAGLGVLVAPNESGKSTLVAGLMAVLYGLPA</sequence>
<gene>
    <name evidence="2" type="ORF">CWE10_20035</name>
</gene>
<dbReference type="GO" id="GO:0006302">
    <property type="term" value="P:double-strand break repair"/>
    <property type="evidence" value="ECO:0007669"/>
    <property type="project" value="InterPro"/>
</dbReference>
<proteinExistence type="predicted"/>
<name>A0A953LLP4_SYMTR</name>
<dbReference type="Proteomes" id="UP000732377">
    <property type="component" value="Unassembled WGS sequence"/>
</dbReference>
<dbReference type="Gene3D" id="3.40.50.300">
    <property type="entry name" value="P-loop containing nucleotide triphosphate hydrolases"/>
    <property type="match status" value="1"/>
</dbReference>
<evidence type="ECO:0000313" key="3">
    <source>
        <dbReference type="Proteomes" id="UP000732377"/>
    </source>
</evidence>
<accession>A0A953LLP4</accession>
<dbReference type="EMBL" id="PIUK01000492">
    <property type="protein sequence ID" value="MBY6278392.1"/>
    <property type="molecule type" value="Genomic_DNA"/>
</dbReference>
<dbReference type="InterPro" id="IPR027417">
    <property type="entry name" value="P-loop_NTPase"/>
</dbReference>
<dbReference type="GO" id="GO:0016887">
    <property type="term" value="F:ATP hydrolysis activity"/>
    <property type="evidence" value="ECO:0007669"/>
    <property type="project" value="InterPro"/>
</dbReference>
<evidence type="ECO:0000313" key="2">
    <source>
        <dbReference type="EMBL" id="MBY6278392.1"/>
    </source>
</evidence>
<organism evidence="2 3">
    <name type="scientific">Symbiobacterium thermophilum</name>
    <dbReference type="NCBI Taxonomy" id="2734"/>
    <lineage>
        <taxon>Bacteria</taxon>
        <taxon>Bacillati</taxon>
        <taxon>Bacillota</taxon>
        <taxon>Clostridia</taxon>
        <taxon>Eubacteriales</taxon>
        <taxon>Symbiobacteriaceae</taxon>
        <taxon>Symbiobacterium</taxon>
    </lineage>
</organism>
<reference evidence="2" key="1">
    <citation type="submission" date="2017-11" db="EMBL/GenBank/DDBJ databases">
        <title>Three new genomes from thermophilic consortium.</title>
        <authorList>
            <person name="Quaggio R."/>
            <person name="Amgarten D."/>
            <person name="Setubal J.C."/>
        </authorList>
    </citation>
    <scope>NUCLEOTIDE SEQUENCE</scope>
    <source>
        <strain evidence="2">ZCTH01-B2</strain>
    </source>
</reference>
<comment type="caution">
    <text evidence="2">The sequence shown here is derived from an EMBL/GenBank/DDBJ whole genome shotgun (WGS) entry which is preliminary data.</text>
</comment>